<dbReference type="Gene3D" id="1.10.340.70">
    <property type="match status" value="1"/>
</dbReference>
<name>A0A151RH17_CAJCA</name>
<protein>
    <submittedName>
        <fullName evidence="2">Transposon Ty3-I Gag-Pol polyprotein</fullName>
    </submittedName>
</protein>
<dbReference type="SUPFAM" id="SSF56672">
    <property type="entry name" value="DNA/RNA polymerases"/>
    <property type="match status" value="1"/>
</dbReference>
<dbReference type="Gene3D" id="3.30.420.10">
    <property type="entry name" value="Ribonuclease H-like superfamily/Ribonuclease H"/>
    <property type="match status" value="1"/>
</dbReference>
<dbReference type="EMBL" id="KQ483755">
    <property type="protein sequence ID" value="KYP41725.1"/>
    <property type="molecule type" value="Genomic_DNA"/>
</dbReference>
<dbReference type="InterPro" id="IPR036397">
    <property type="entry name" value="RNaseH_sf"/>
</dbReference>
<dbReference type="InterPro" id="IPR001584">
    <property type="entry name" value="Integrase_cat-core"/>
</dbReference>
<dbReference type="Gene3D" id="3.30.70.270">
    <property type="match status" value="1"/>
</dbReference>
<dbReference type="AlphaFoldDB" id="A0A151RH17"/>
<sequence length="382" mass="43573">MKLVEENSHSFPLLDFLADMEPELALLLHTYGSIFANPTSLPPPRSHDHFIPLLEGSNPMKVKPYRYPHSQKEEIEILAEGMLREGIIQPIRSPFSSLIILVKKKDGSWRVCTDDRALNAITIEYSFPIPTVDELINELFGAYYFVLSQTKKFPTRNEFSLSHVPREQNSRTDLLSKLVSTKKLGATQEASLLEREATRFVVILERLYRRGFSTPLLRCLTTSQAQRLMEEIHGDMGGSHIGGRSLVYKVTQAGYFWLTLRNDCVNWVQKYNGTQFASGRVCDFCREIGIRMMFTSVENSQSNGQAESVNKVILLGLKKRIQDFGASWVEELPRVLWSYHMTIHSSTQDTPFNLVYGIDAMIPIEISEPTVCTTYFSEEESE</sequence>
<dbReference type="InterPro" id="IPR012337">
    <property type="entry name" value="RNaseH-like_sf"/>
</dbReference>
<keyword evidence="3" id="KW-1185">Reference proteome</keyword>
<evidence type="ECO:0000313" key="3">
    <source>
        <dbReference type="Proteomes" id="UP000075243"/>
    </source>
</evidence>
<dbReference type="PANTHER" id="PTHR48475:SF2">
    <property type="entry name" value="RIBONUCLEASE H"/>
    <property type="match status" value="1"/>
</dbReference>
<dbReference type="Proteomes" id="UP000075243">
    <property type="component" value="Unassembled WGS sequence"/>
</dbReference>
<evidence type="ECO:0000313" key="2">
    <source>
        <dbReference type="EMBL" id="KYP41725.1"/>
    </source>
</evidence>
<feature type="domain" description="Integrase catalytic" evidence="1">
    <location>
        <begin position="161"/>
        <end position="359"/>
    </location>
</feature>
<proteinExistence type="predicted"/>
<dbReference type="InterPro" id="IPR043128">
    <property type="entry name" value="Rev_trsase/Diguanyl_cyclase"/>
</dbReference>
<dbReference type="PROSITE" id="PS50994">
    <property type="entry name" value="INTEGRASE"/>
    <property type="match status" value="1"/>
</dbReference>
<dbReference type="Gene3D" id="3.10.10.10">
    <property type="entry name" value="HIV Type 1 Reverse Transcriptase, subunit A, domain 1"/>
    <property type="match status" value="1"/>
</dbReference>
<organism evidence="2 3">
    <name type="scientific">Cajanus cajan</name>
    <name type="common">Pigeon pea</name>
    <name type="synonym">Cajanus indicus</name>
    <dbReference type="NCBI Taxonomy" id="3821"/>
    <lineage>
        <taxon>Eukaryota</taxon>
        <taxon>Viridiplantae</taxon>
        <taxon>Streptophyta</taxon>
        <taxon>Embryophyta</taxon>
        <taxon>Tracheophyta</taxon>
        <taxon>Spermatophyta</taxon>
        <taxon>Magnoliopsida</taxon>
        <taxon>eudicotyledons</taxon>
        <taxon>Gunneridae</taxon>
        <taxon>Pentapetalae</taxon>
        <taxon>rosids</taxon>
        <taxon>fabids</taxon>
        <taxon>Fabales</taxon>
        <taxon>Fabaceae</taxon>
        <taxon>Papilionoideae</taxon>
        <taxon>50 kb inversion clade</taxon>
        <taxon>NPAAA clade</taxon>
        <taxon>indigoferoid/millettioid clade</taxon>
        <taxon>Phaseoleae</taxon>
        <taxon>Cajanus</taxon>
    </lineage>
</organism>
<evidence type="ECO:0000259" key="1">
    <source>
        <dbReference type="PROSITE" id="PS50994"/>
    </source>
</evidence>
<reference evidence="2" key="1">
    <citation type="journal article" date="2012" name="Nat. Biotechnol.">
        <title>Draft genome sequence of pigeonpea (Cajanus cajan), an orphan legume crop of resource-poor farmers.</title>
        <authorList>
            <person name="Varshney R.K."/>
            <person name="Chen W."/>
            <person name="Li Y."/>
            <person name="Bharti A.K."/>
            <person name="Saxena R.K."/>
            <person name="Schlueter J.A."/>
            <person name="Donoghue M.T."/>
            <person name="Azam S."/>
            <person name="Fan G."/>
            <person name="Whaley A.M."/>
            <person name="Farmer A.D."/>
            <person name="Sheridan J."/>
            <person name="Iwata A."/>
            <person name="Tuteja R."/>
            <person name="Penmetsa R.V."/>
            <person name="Wu W."/>
            <person name="Upadhyaya H.D."/>
            <person name="Yang S.P."/>
            <person name="Shah T."/>
            <person name="Saxena K.B."/>
            <person name="Michael T."/>
            <person name="McCombie W.R."/>
            <person name="Yang B."/>
            <person name="Zhang G."/>
            <person name="Yang H."/>
            <person name="Wang J."/>
            <person name="Spillane C."/>
            <person name="Cook D.R."/>
            <person name="May G.D."/>
            <person name="Xu X."/>
            <person name="Jackson S.A."/>
        </authorList>
    </citation>
    <scope>NUCLEOTIDE SEQUENCE [LARGE SCALE GENOMIC DNA]</scope>
</reference>
<dbReference type="SUPFAM" id="SSF53098">
    <property type="entry name" value="Ribonuclease H-like"/>
    <property type="match status" value="1"/>
</dbReference>
<dbReference type="STRING" id="3821.A0A151RH17"/>
<dbReference type="GO" id="GO:0015074">
    <property type="term" value="P:DNA integration"/>
    <property type="evidence" value="ECO:0007669"/>
    <property type="project" value="InterPro"/>
</dbReference>
<dbReference type="GO" id="GO:0003676">
    <property type="term" value="F:nucleic acid binding"/>
    <property type="evidence" value="ECO:0007669"/>
    <property type="project" value="InterPro"/>
</dbReference>
<gene>
    <name evidence="2" type="ORF">KK1_036895</name>
</gene>
<dbReference type="Gramene" id="C.cajan_33697.t">
    <property type="protein sequence ID" value="C.cajan_33697.t"/>
    <property type="gene ID" value="C.cajan_33697"/>
</dbReference>
<dbReference type="InterPro" id="IPR043502">
    <property type="entry name" value="DNA/RNA_pol_sf"/>
</dbReference>
<dbReference type="PANTHER" id="PTHR48475">
    <property type="entry name" value="RIBONUCLEASE H"/>
    <property type="match status" value="1"/>
</dbReference>
<accession>A0A151RH17</accession>